<dbReference type="InterPro" id="IPR000772">
    <property type="entry name" value="Ricin_B_lectin"/>
</dbReference>
<dbReference type="EMBL" id="LAZR01036346">
    <property type="protein sequence ID" value="KKL25088.1"/>
    <property type="molecule type" value="Genomic_DNA"/>
</dbReference>
<evidence type="ECO:0000259" key="2">
    <source>
        <dbReference type="Pfam" id="PF14200"/>
    </source>
</evidence>
<sequence>MKILFSSIFLFFSTVLFAQEKLFEDVTSFYPRMIRLEHNGNSSNNLLASFDVIGAGHIYKSTNDGESWNKIATINENEFQNTCCSELYEIPVNLGSINAGTLFWTVSVHNGAPPAAHALKIYKSIDGGTTWEYFSTPVTGNTGLWEAEFHIDNLGRLVMSYATEEHKAKGYNQLIAHKISTDGGATWNNETYDIAIDDNIQRPGMPTITQLPNGSFIMVYEICGETYNCDAFYRTSNDGVNWGSINSIGTRIESVSGNHFSHAPTITWIDNGTSNGELLVAGQVLRNGNGGNSPQNGKVYMVNNTNGSGLWAERAAPIFAPSDGLGPCSAYSTQYILRSNGKEIIQMVNKECRMYSAIGQFNKPVENGVYRLVSKNSGKVLDVDACAVADGANVQQWPWNGADCQRWEFEFLEDGKPKTFDCVVSCVYDERERVCGMVAVLHDITREKEISQMKNDFVNHVSHELKTPLASITAYSEMLLDGEANNEQTRKEF</sequence>
<feature type="domain" description="Ricin B lectin" evidence="2">
    <location>
        <begin position="361"/>
        <end position="410"/>
    </location>
</feature>
<reference evidence="3" key="1">
    <citation type="journal article" date="2015" name="Nature">
        <title>Complex archaea that bridge the gap between prokaryotes and eukaryotes.</title>
        <authorList>
            <person name="Spang A."/>
            <person name="Saw J.H."/>
            <person name="Jorgensen S.L."/>
            <person name="Zaremba-Niedzwiedzka K."/>
            <person name="Martijn J."/>
            <person name="Lind A.E."/>
            <person name="van Eijk R."/>
            <person name="Schleper C."/>
            <person name="Guy L."/>
            <person name="Ettema T.J."/>
        </authorList>
    </citation>
    <scope>NUCLEOTIDE SEQUENCE</scope>
</reference>
<gene>
    <name evidence="3" type="ORF">LCGC14_2408820</name>
</gene>
<protein>
    <recommendedName>
        <fullName evidence="4">PAC domain-containing protein</fullName>
    </recommendedName>
</protein>
<dbReference type="Pfam" id="PF14200">
    <property type="entry name" value="RicinB_lectin_2"/>
    <property type="match status" value="1"/>
</dbReference>
<feature type="non-terminal residue" evidence="3">
    <location>
        <position position="493"/>
    </location>
</feature>
<dbReference type="PANTHER" id="PTHR38792">
    <property type="entry name" value="BNR/ASP-BOX REPEAT DOMAIN PROTEIN (AFU_ORTHOLOGUE AFUA_7G06430)-RELATED"/>
    <property type="match status" value="1"/>
</dbReference>
<dbReference type="GO" id="GO:0000155">
    <property type="term" value="F:phosphorelay sensor kinase activity"/>
    <property type="evidence" value="ECO:0007669"/>
    <property type="project" value="InterPro"/>
</dbReference>
<comment type="caution">
    <text evidence="3">The sequence shown here is derived from an EMBL/GenBank/DDBJ whole genome shotgun (WGS) entry which is preliminary data.</text>
</comment>
<dbReference type="Gene3D" id="2.80.10.50">
    <property type="match status" value="1"/>
</dbReference>
<dbReference type="Gene3D" id="2.120.10.10">
    <property type="match status" value="1"/>
</dbReference>
<dbReference type="InterPro" id="IPR003661">
    <property type="entry name" value="HisK_dim/P_dom"/>
</dbReference>
<name>A0A0F9EMI2_9ZZZZ</name>
<dbReference type="Gene3D" id="1.10.287.130">
    <property type="match status" value="1"/>
</dbReference>
<dbReference type="CDD" id="cd00082">
    <property type="entry name" value="HisKA"/>
    <property type="match status" value="1"/>
</dbReference>
<evidence type="ECO:0008006" key="4">
    <source>
        <dbReference type="Google" id="ProtNLM"/>
    </source>
</evidence>
<dbReference type="CDD" id="cd15482">
    <property type="entry name" value="Sialidase_non-viral"/>
    <property type="match status" value="1"/>
</dbReference>
<dbReference type="SUPFAM" id="SSF50370">
    <property type="entry name" value="Ricin B-like lectins"/>
    <property type="match status" value="1"/>
</dbReference>
<accession>A0A0F9EMI2</accession>
<proteinExistence type="predicted"/>
<evidence type="ECO:0000259" key="1">
    <source>
        <dbReference type="Pfam" id="PF00512"/>
    </source>
</evidence>
<dbReference type="SUPFAM" id="SSF47384">
    <property type="entry name" value="Homodimeric domain of signal transducing histidine kinase"/>
    <property type="match status" value="1"/>
</dbReference>
<dbReference type="InterPro" id="IPR036278">
    <property type="entry name" value="Sialidase_sf"/>
</dbReference>
<dbReference type="InterPro" id="IPR035992">
    <property type="entry name" value="Ricin_B-like_lectins"/>
</dbReference>
<dbReference type="Pfam" id="PF00512">
    <property type="entry name" value="HisKA"/>
    <property type="match status" value="1"/>
</dbReference>
<dbReference type="InterPro" id="IPR036097">
    <property type="entry name" value="HisK_dim/P_sf"/>
</dbReference>
<organism evidence="3">
    <name type="scientific">marine sediment metagenome</name>
    <dbReference type="NCBI Taxonomy" id="412755"/>
    <lineage>
        <taxon>unclassified sequences</taxon>
        <taxon>metagenomes</taxon>
        <taxon>ecological metagenomes</taxon>
    </lineage>
</organism>
<feature type="domain" description="Signal transduction histidine kinase dimerisation/phosphoacceptor" evidence="1">
    <location>
        <begin position="453"/>
        <end position="490"/>
    </location>
</feature>
<dbReference type="PANTHER" id="PTHR38792:SF3">
    <property type="entry name" value="BNR_ASP-BOX REPEAT DOMAIN PROTEIN (AFU_ORTHOLOGUE AFUA_7G06430)-RELATED"/>
    <property type="match status" value="1"/>
</dbReference>
<evidence type="ECO:0000313" key="3">
    <source>
        <dbReference type="EMBL" id="KKL25088.1"/>
    </source>
</evidence>
<dbReference type="AlphaFoldDB" id="A0A0F9EMI2"/>
<dbReference type="SUPFAM" id="SSF50939">
    <property type="entry name" value="Sialidases"/>
    <property type="match status" value="1"/>
</dbReference>